<keyword evidence="2" id="KW-0540">Nuclease</keyword>
<feature type="domain" description="3'-5' exonuclease" evidence="10">
    <location>
        <begin position="48"/>
        <end position="225"/>
    </location>
</feature>
<dbReference type="Pfam" id="PF01612">
    <property type="entry name" value="DNA_pol_A_exo1"/>
    <property type="match status" value="1"/>
</dbReference>
<dbReference type="GO" id="GO:0005634">
    <property type="term" value="C:nucleus"/>
    <property type="evidence" value="ECO:0007669"/>
    <property type="project" value="UniProtKB-SubCell"/>
</dbReference>
<dbReference type="EMBL" id="JABXXO010000001">
    <property type="protein sequence ID" value="KAF7785087.1"/>
    <property type="molecule type" value="Genomic_DNA"/>
</dbReference>
<sequence length="350" mass="40052">MTELPVSNACPSSFAGLVIPIASQPPPDKPPAPTILYSWREIHPNAQFHYIRQHEEANNALERLEFGVYGFDIEWKPTFRKGQPENPVSLIQIANHEVILLLQVSAMREFPSKLHEFLVNPNFGKAGAGIQGDTKKLYKDCRADVRNCVDLSLLARTVDNAEWKGRYNDPLGLARMTAAYKDRKLVKGKITRSNWENLLTEPQQEYAANDAHAGYVIYMRLMMLEVASVIYLDQRGNHLTPITILALLHHLENRSRYKAYLRMKIQVVITLLYPPLVRVLTQGISKEPRGNNFTMHLQPSLSQMPTQVNSRLFRVSKRSKTSSSQPAELRRPIQISYIKIFRFLAKTHLR</sequence>
<evidence type="ECO:0000256" key="8">
    <source>
        <dbReference type="ARBA" id="ARBA00040531"/>
    </source>
</evidence>
<keyword evidence="6" id="KW-0460">Magnesium</keyword>
<dbReference type="SUPFAM" id="SSF53098">
    <property type="entry name" value="Ribonuclease H-like"/>
    <property type="match status" value="1"/>
</dbReference>
<reference evidence="11 12" key="1">
    <citation type="journal article" name="Sci. Rep.">
        <title>Telomere-to-telomere assembled and centromere annotated genomes of the two main subspecies of the button mushroom Agaricus bisporus reveal especially polymorphic chromosome ends.</title>
        <authorList>
            <person name="Sonnenberg A.S.M."/>
            <person name="Sedaghat-Telgerd N."/>
            <person name="Lavrijssen B."/>
            <person name="Ohm R.A."/>
            <person name="Hendrickx P.M."/>
            <person name="Scholtmeijer K."/>
            <person name="Baars J.J.P."/>
            <person name="van Peer A."/>
        </authorList>
    </citation>
    <scope>NUCLEOTIDE SEQUENCE [LARGE SCALE GENOMIC DNA]</scope>
    <source>
        <strain evidence="11 12">H119_p4</strain>
    </source>
</reference>
<comment type="caution">
    <text evidence="11">The sequence shown here is derived from an EMBL/GenBank/DDBJ whole genome shotgun (WGS) entry which is preliminary data.</text>
</comment>
<gene>
    <name evidence="11" type="ORF">Agabi119p4_1252</name>
</gene>
<protein>
    <recommendedName>
        <fullName evidence="8">3'-5' exonuclease</fullName>
    </recommendedName>
    <alternativeName>
        <fullName evidence="9">Werner Syndrome-like exonuclease</fullName>
    </alternativeName>
</protein>
<evidence type="ECO:0000256" key="3">
    <source>
        <dbReference type="ARBA" id="ARBA00022723"/>
    </source>
</evidence>
<dbReference type="InterPro" id="IPR012337">
    <property type="entry name" value="RNaseH-like_sf"/>
</dbReference>
<keyword evidence="7" id="KW-0539">Nucleus</keyword>
<dbReference type="InterPro" id="IPR051132">
    <property type="entry name" value="3-5_Exonuclease_domain"/>
</dbReference>
<dbReference type="SMART" id="SM00474">
    <property type="entry name" value="35EXOc"/>
    <property type="match status" value="1"/>
</dbReference>
<dbReference type="GO" id="GO:0046872">
    <property type="term" value="F:metal ion binding"/>
    <property type="evidence" value="ECO:0007669"/>
    <property type="project" value="UniProtKB-KW"/>
</dbReference>
<dbReference type="CDD" id="cd06141">
    <property type="entry name" value="WRN_exo"/>
    <property type="match status" value="1"/>
</dbReference>
<evidence type="ECO:0000256" key="9">
    <source>
        <dbReference type="ARBA" id="ARBA00042761"/>
    </source>
</evidence>
<evidence type="ECO:0000313" key="11">
    <source>
        <dbReference type="EMBL" id="KAF7785087.1"/>
    </source>
</evidence>
<accession>A0A8H7FC35</accession>
<organism evidence="11 12">
    <name type="scientific">Agaricus bisporus var. burnettii</name>
    <dbReference type="NCBI Taxonomy" id="192524"/>
    <lineage>
        <taxon>Eukaryota</taxon>
        <taxon>Fungi</taxon>
        <taxon>Dikarya</taxon>
        <taxon>Basidiomycota</taxon>
        <taxon>Agaricomycotina</taxon>
        <taxon>Agaricomycetes</taxon>
        <taxon>Agaricomycetidae</taxon>
        <taxon>Agaricales</taxon>
        <taxon>Agaricineae</taxon>
        <taxon>Agaricaceae</taxon>
        <taxon>Agaricus</taxon>
    </lineage>
</organism>
<evidence type="ECO:0000313" key="12">
    <source>
        <dbReference type="Proteomes" id="UP000629468"/>
    </source>
</evidence>
<evidence type="ECO:0000256" key="1">
    <source>
        <dbReference type="ARBA" id="ARBA00004123"/>
    </source>
</evidence>
<keyword evidence="3" id="KW-0479">Metal-binding</keyword>
<evidence type="ECO:0000256" key="4">
    <source>
        <dbReference type="ARBA" id="ARBA00022801"/>
    </source>
</evidence>
<dbReference type="InterPro" id="IPR002562">
    <property type="entry name" value="3'-5'_exonuclease_dom"/>
</dbReference>
<comment type="subcellular location">
    <subcellularLocation>
        <location evidence="1">Nucleus</location>
    </subcellularLocation>
</comment>
<evidence type="ECO:0000259" key="10">
    <source>
        <dbReference type="SMART" id="SM00474"/>
    </source>
</evidence>
<dbReference type="GO" id="GO:0006139">
    <property type="term" value="P:nucleobase-containing compound metabolic process"/>
    <property type="evidence" value="ECO:0007669"/>
    <property type="project" value="InterPro"/>
</dbReference>
<dbReference type="Gene3D" id="3.30.420.10">
    <property type="entry name" value="Ribonuclease H-like superfamily/Ribonuclease H"/>
    <property type="match status" value="1"/>
</dbReference>
<proteinExistence type="predicted"/>
<dbReference type="GO" id="GO:0008408">
    <property type="term" value="F:3'-5' exonuclease activity"/>
    <property type="evidence" value="ECO:0007669"/>
    <property type="project" value="InterPro"/>
</dbReference>
<keyword evidence="5" id="KW-0269">Exonuclease</keyword>
<keyword evidence="4" id="KW-0378">Hydrolase</keyword>
<dbReference type="Proteomes" id="UP000629468">
    <property type="component" value="Unassembled WGS sequence"/>
</dbReference>
<evidence type="ECO:0000256" key="2">
    <source>
        <dbReference type="ARBA" id="ARBA00022722"/>
    </source>
</evidence>
<name>A0A8H7FC35_AGABI</name>
<dbReference type="PANTHER" id="PTHR13620">
    <property type="entry name" value="3-5 EXONUCLEASE"/>
    <property type="match status" value="1"/>
</dbReference>
<evidence type="ECO:0000256" key="6">
    <source>
        <dbReference type="ARBA" id="ARBA00022842"/>
    </source>
</evidence>
<evidence type="ECO:0000256" key="7">
    <source>
        <dbReference type="ARBA" id="ARBA00023242"/>
    </source>
</evidence>
<dbReference type="GO" id="GO:0003676">
    <property type="term" value="F:nucleic acid binding"/>
    <property type="evidence" value="ECO:0007669"/>
    <property type="project" value="InterPro"/>
</dbReference>
<evidence type="ECO:0000256" key="5">
    <source>
        <dbReference type="ARBA" id="ARBA00022839"/>
    </source>
</evidence>
<dbReference type="AlphaFoldDB" id="A0A8H7FC35"/>
<dbReference type="InterPro" id="IPR036397">
    <property type="entry name" value="RNaseH_sf"/>
</dbReference>
<dbReference type="PANTHER" id="PTHR13620:SF109">
    <property type="entry name" value="3'-5' EXONUCLEASE"/>
    <property type="match status" value="1"/>
</dbReference>